<feature type="region of interest" description="Disordered" evidence="1">
    <location>
        <begin position="208"/>
        <end position="228"/>
    </location>
</feature>
<dbReference type="Pfam" id="PF19060">
    <property type="entry name" value="DVNP"/>
    <property type="match status" value="1"/>
</dbReference>
<accession>A0A812JRS5</accession>
<evidence type="ECO:0000313" key="2">
    <source>
        <dbReference type="EMBL" id="CAE7208982.1"/>
    </source>
</evidence>
<dbReference type="Proteomes" id="UP000601435">
    <property type="component" value="Unassembled WGS sequence"/>
</dbReference>
<evidence type="ECO:0000256" key="1">
    <source>
        <dbReference type="SAM" id="MobiDB-lite"/>
    </source>
</evidence>
<comment type="caution">
    <text evidence="2">The sequence shown here is derived from an EMBL/GenBank/DDBJ whole genome shotgun (WGS) entry which is preliminary data.</text>
</comment>
<proteinExistence type="predicted"/>
<reference evidence="2" key="1">
    <citation type="submission" date="2021-02" db="EMBL/GenBank/DDBJ databases">
        <authorList>
            <person name="Dougan E. K."/>
            <person name="Rhodes N."/>
            <person name="Thang M."/>
            <person name="Chan C."/>
        </authorList>
    </citation>
    <scope>NUCLEOTIDE SEQUENCE</scope>
</reference>
<sequence>MPGGTEEFVPHTNNMGTVANNMEMPGPVIMMMEAPPCFMVGGWVMAPNSDQSGGCNEAQNSNKTYTEEQESGDSRVMELQTQIENIRFTHEKEKQAMKRQIQAYQKILDRYDIPREEADAIIHHLDASEGSNVSNMATTWWSGMATDVSSTTMPMDGMMGGEQWDMTTDQSVEISNQPSPGSANGNTSSTKTIASELQALLPHAKVRCSNGESETPESRTPMPTPTSSLNEEVEKQMFSLEQMVNSKLDDRALMSLKRLSPIDGKEALRKVQEVIEFQGGKCHNLSSMLQSVCRKMEKRAELEARRGELLEEVVMRQIDSQIVMHLTTLAFEAMKSAAMKAKAMKGMKVMKKKAISRIARGKLAKVAVFQGRKEKTATGLQKTHLMKNKHGKVVTKKKHASGKLFQKLGQKWISAVMTARKELGMKGFCAVGGKSAQGKALYAKAVFTLATAAGGCTADLVLFEIVAQKLDRESQAAWEWEPMNRIRLKKHREGCLLRVLTLPPDKPLKYLSGCYEKVCSAPDYGSGVLKDSIFHVSGLCFSVKGWVPPLCRALMISFFQEDYVTRREPDPLGFFMYMISPFLTAAPKFPRKVDPSRYIIRAFDMVTLADEPSEEEGAAAVLMLLGSVNTWKLGSCSTADLLQYCRRRCGIIWELLADGDPARQFIGGLQQLWMESRRDESTSVSSPSWHGLGRRFRAGDQDEFERHLRPEELAEADVGWANRVEEAVTSRETYAEKLQTGTCPAFMHVGAGPPISIQERSVLAPSREDQILAVLRAVTVQQQVWITLGLVSLSRLTWSRRVKKAELA</sequence>
<feature type="region of interest" description="Disordered" evidence="1">
    <location>
        <begin position="51"/>
        <end position="73"/>
    </location>
</feature>
<protein>
    <submittedName>
        <fullName evidence="2">Uncharacterized protein</fullName>
    </submittedName>
</protein>
<dbReference type="GO" id="GO:0003677">
    <property type="term" value="F:DNA binding"/>
    <property type="evidence" value="ECO:0007669"/>
    <property type="project" value="InterPro"/>
</dbReference>
<dbReference type="InterPro" id="IPR043928">
    <property type="entry name" value="DNVP"/>
</dbReference>
<dbReference type="OrthoDB" id="409747at2759"/>
<dbReference type="EMBL" id="CAJNJA010006340">
    <property type="protein sequence ID" value="CAE7208982.1"/>
    <property type="molecule type" value="Genomic_DNA"/>
</dbReference>
<keyword evidence="3" id="KW-1185">Reference proteome</keyword>
<evidence type="ECO:0000313" key="3">
    <source>
        <dbReference type="Proteomes" id="UP000601435"/>
    </source>
</evidence>
<organism evidence="2 3">
    <name type="scientific">Symbiodinium necroappetens</name>
    <dbReference type="NCBI Taxonomy" id="1628268"/>
    <lineage>
        <taxon>Eukaryota</taxon>
        <taxon>Sar</taxon>
        <taxon>Alveolata</taxon>
        <taxon>Dinophyceae</taxon>
        <taxon>Suessiales</taxon>
        <taxon>Symbiodiniaceae</taxon>
        <taxon>Symbiodinium</taxon>
    </lineage>
</organism>
<dbReference type="GO" id="GO:0051276">
    <property type="term" value="P:chromosome organization"/>
    <property type="evidence" value="ECO:0007669"/>
    <property type="project" value="InterPro"/>
</dbReference>
<gene>
    <name evidence="2" type="ORF">SNEC2469_LOCUS1987</name>
</gene>
<name>A0A812JRS5_9DINO</name>
<dbReference type="AlphaFoldDB" id="A0A812JRS5"/>
<feature type="compositionally biased region" description="Polar residues" evidence="1">
    <location>
        <begin position="51"/>
        <end position="64"/>
    </location>
</feature>